<dbReference type="PANTHER" id="PTHR30024:SF47">
    <property type="entry name" value="TAURINE-BINDING PERIPLASMIC PROTEIN"/>
    <property type="match status" value="1"/>
</dbReference>
<dbReference type="Proteomes" id="UP000647133">
    <property type="component" value="Unassembled WGS sequence"/>
</dbReference>
<evidence type="ECO:0000256" key="2">
    <source>
        <dbReference type="ARBA" id="ARBA00010742"/>
    </source>
</evidence>
<comment type="subcellular location">
    <subcellularLocation>
        <location evidence="1">Periplasm</location>
    </subcellularLocation>
</comment>
<reference evidence="5 6" key="1">
    <citation type="submission" date="2020-09" db="EMBL/GenBank/DDBJ databases">
        <title>Echinicola sp. CAU 1574 isolated from sand of Sido Beach.</title>
        <authorList>
            <person name="Kim W."/>
        </authorList>
    </citation>
    <scope>NUCLEOTIDE SEQUENCE [LARGE SCALE GENOMIC DNA]</scope>
    <source>
        <strain evidence="5 6">CAU 1574</strain>
    </source>
</reference>
<dbReference type="RefSeq" id="WP_192006982.1">
    <property type="nucleotide sequence ID" value="NZ_JACYTQ010000001.1"/>
</dbReference>
<gene>
    <name evidence="5" type="ORF">IFO69_00415</name>
</gene>
<comment type="caution">
    <text evidence="5">The sequence shown here is derived from an EMBL/GenBank/DDBJ whole genome shotgun (WGS) entry which is preliminary data.</text>
</comment>
<organism evidence="5 6">
    <name type="scientific">Echinicola arenosa</name>
    <dbReference type="NCBI Taxonomy" id="2774144"/>
    <lineage>
        <taxon>Bacteria</taxon>
        <taxon>Pseudomonadati</taxon>
        <taxon>Bacteroidota</taxon>
        <taxon>Cytophagia</taxon>
        <taxon>Cytophagales</taxon>
        <taxon>Cyclobacteriaceae</taxon>
        <taxon>Echinicola</taxon>
    </lineage>
</organism>
<comment type="similarity">
    <text evidence="2">Belongs to the bacterial solute-binding protein SsuA/TauA family.</text>
</comment>
<dbReference type="PANTHER" id="PTHR30024">
    <property type="entry name" value="ALIPHATIC SULFONATES-BINDING PROTEIN-RELATED"/>
    <property type="match status" value="1"/>
</dbReference>
<dbReference type="Gene3D" id="3.40.190.10">
    <property type="entry name" value="Periplasmic binding protein-like II"/>
    <property type="match status" value="2"/>
</dbReference>
<proteinExistence type="inferred from homology"/>
<sequence>MKTIKIIGVPEHFNFPWIQLVQEQPLKEQGYLLEWTDESKGSGAMIKALNDKEADLAILLTESFIKDKTESNPGKIIGFHVNSPLTWGIHVPVHSGVNNISELSDAPFLISRYGSGSHLMAFLLAKQNNWDPNKLSFIEVGNMDGAKQSFEDEKPKAFLWEKYTTKPLVDQGYFKRIGEIPTPWPCFVIVVHQDFLDNEAEILSQLQQALYSKSRSLSQLQNLSNSISAAYSIQEEDIKAWLSQTDWALSSKMDKSTLNKTIDILMELGLINKKLPLEEFVDVNFAELI</sequence>
<evidence type="ECO:0000313" key="5">
    <source>
        <dbReference type="EMBL" id="MBD8487197.1"/>
    </source>
</evidence>
<accession>A0ABR9AEL2</accession>
<keyword evidence="6" id="KW-1185">Reference proteome</keyword>
<dbReference type="SUPFAM" id="SSF53850">
    <property type="entry name" value="Periplasmic binding protein-like II"/>
    <property type="match status" value="1"/>
</dbReference>
<dbReference type="InterPro" id="IPR054364">
    <property type="entry name" value="Ca3427-like_PBP2"/>
</dbReference>
<feature type="domain" description="Ca3427-like PBP 2" evidence="4">
    <location>
        <begin position="107"/>
        <end position="180"/>
    </location>
</feature>
<evidence type="ECO:0000259" key="4">
    <source>
        <dbReference type="Pfam" id="PF22384"/>
    </source>
</evidence>
<evidence type="ECO:0000256" key="1">
    <source>
        <dbReference type="ARBA" id="ARBA00004418"/>
    </source>
</evidence>
<keyword evidence="3" id="KW-0732">Signal</keyword>
<name>A0ABR9AEL2_9BACT</name>
<protein>
    <submittedName>
        <fullName evidence="5">ABC transporter substrate-binding protein</fullName>
    </submittedName>
</protein>
<dbReference type="EMBL" id="JACYTQ010000001">
    <property type="protein sequence ID" value="MBD8487197.1"/>
    <property type="molecule type" value="Genomic_DNA"/>
</dbReference>
<evidence type="ECO:0000256" key="3">
    <source>
        <dbReference type="ARBA" id="ARBA00022729"/>
    </source>
</evidence>
<evidence type="ECO:0000313" key="6">
    <source>
        <dbReference type="Proteomes" id="UP000647133"/>
    </source>
</evidence>
<dbReference type="Pfam" id="PF22384">
    <property type="entry name" value="PBP2_Ca3427_like"/>
    <property type="match status" value="1"/>
</dbReference>